<feature type="region of interest" description="Disordered" evidence="1">
    <location>
        <begin position="57"/>
        <end position="80"/>
    </location>
</feature>
<feature type="non-terminal residue" evidence="2">
    <location>
        <position position="80"/>
    </location>
</feature>
<dbReference type="AlphaFoldDB" id="A0A246BHE1"/>
<comment type="caution">
    <text evidence="2">The sequence shown here is derived from an EMBL/GenBank/DDBJ whole genome shotgun (WGS) entry which is preliminary data.</text>
</comment>
<dbReference type="EMBL" id="NHMK01000022">
    <property type="protein sequence ID" value="OWL94677.1"/>
    <property type="molecule type" value="Genomic_DNA"/>
</dbReference>
<gene>
    <name evidence="2" type="ORF">CBQ26_14250</name>
</gene>
<sequence>MLSGANRHDSKMLMDVLDAVVIAVPPPEEEEQRHLLLDRGYDTRACRALAEMEGLVAHIPKRATKQEPLPPPSDPDRHPP</sequence>
<evidence type="ECO:0000313" key="2">
    <source>
        <dbReference type="EMBL" id="OWL94677.1"/>
    </source>
</evidence>
<name>A0A246BHE1_9DEIO</name>
<protein>
    <recommendedName>
        <fullName evidence="4">Transposase IS4-like domain-containing protein</fullName>
    </recommendedName>
</protein>
<evidence type="ECO:0000256" key="1">
    <source>
        <dbReference type="SAM" id="MobiDB-lite"/>
    </source>
</evidence>
<proteinExistence type="predicted"/>
<reference evidence="2 3" key="1">
    <citation type="submission" date="2017-05" db="EMBL/GenBank/DDBJ databases">
        <title>De novo genome assembly of Deniococcus indicus strain DR1.</title>
        <authorList>
            <person name="Chauhan D."/>
            <person name="Yennamalli R.M."/>
            <person name="Priyadarshini R."/>
        </authorList>
    </citation>
    <scope>NUCLEOTIDE SEQUENCE [LARGE SCALE GENOMIC DNA]</scope>
    <source>
        <strain evidence="2 3">DR1</strain>
    </source>
</reference>
<accession>A0A246BHE1</accession>
<evidence type="ECO:0000313" key="3">
    <source>
        <dbReference type="Proteomes" id="UP000197208"/>
    </source>
</evidence>
<keyword evidence="3" id="KW-1185">Reference proteome</keyword>
<organism evidence="2 3">
    <name type="scientific">Deinococcus indicus</name>
    <dbReference type="NCBI Taxonomy" id="223556"/>
    <lineage>
        <taxon>Bacteria</taxon>
        <taxon>Thermotogati</taxon>
        <taxon>Deinococcota</taxon>
        <taxon>Deinococci</taxon>
        <taxon>Deinococcales</taxon>
        <taxon>Deinococcaceae</taxon>
        <taxon>Deinococcus</taxon>
    </lineage>
</organism>
<dbReference type="Proteomes" id="UP000197208">
    <property type="component" value="Unassembled WGS sequence"/>
</dbReference>
<evidence type="ECO:0008006" key="4">
    <source>
        <dbReference type="Google" id="ProtNLM"/>
    </source>
</evidence>